<dbReference type="EC" id="5.6.2.3" evidence="1"/>
<keyword evidence="1" id="KW-0227">DNA damage</keyword>
<keyword evidence="1" id="KW-0347">Helicase</keyword>
<evidence type="ECO:0000313" key="4">
    <source>
        <dbReference type="Proteomes" id="UP000251314"/>
    </source>
</evidence>
<dbReference type="GO" id="GO:0005524">
    <property type="term" value="F:ATP binding"/>
    <property type="evidence" value="ECO:0007669"/>
    <property type="project" value="UniProtKB-KW"/>
</dbReference>
<keyword evidence="1" id="KW-0378">Hydrolase</keyword>
<reference evidence="3 4" key="1">
    <citation type="submission" date="2018-01" db="EMBL/GenBank/DDBJ databases">
        <title>Draft genome of the strawberry crown rot pathogen Phytophthora cactorum.</title>
        <authorList>
            <person name="Armitage A.D."/>
            <person name="Lysoe E."/>
            <person name="Nellist C.F."/>
            <person name="Harrison R.J."/>
            <person name="Brurberg M.B."/>
        </authorList>
    </citation>
    <scope>NUCLEOTIDE SEQUENCE [LARGE SCALE GENOMIC DNA]</scope>
    <source>
        <strain evidence="3 4">10300</strain>
    </source>
</reference>
<dbReference type="GO" id="GO:0043139">
    <property type="term" value="F:5'-3' DNA helicase activity"/>
    <property type="evidence" value="ECO:0007669"/>
    <property type="project" value="UniProtKB-EC"/>
</dbReference>
<evidence type="ECO:0000259" key="2">
    <source>
        <dbReference type="Pfam" id="PF05970"/>
    </source>
</evidence>
<comment type="caution">
    <text evidence="3">The sequence shown here is derived from an EMBL/GenBank/DDBJ whole genome shotgun (WGS) entry which is preliminary data.</text>
</comment>
<dbReference type="PANTHER" id="PTHR10492:SF57">
    <property type="entry name" value="ATP-DEPENDENT DNA HELICASE"/>
    <property type="match status" value="1"/>
</dbReference>
<comment type="catalytic activity">
    <reaction evidence="1">
        <text>ATP + H2O = ADP + phosphate + H(+)</text>
        <dbReference type="Rhea" id="RHEA:13065"/>
        <dbReference type="ChEBI" id="CHEBI:15377"/>
        <dbReference type="ChEBI" id="CHEBI:15378"/>
        <dbReference type="ChEBI" id="CHEBI:30616"/>
        <dbReference type="ChEBI" id="CHEBI:43474"/>
        <dbReference type="ChEBI" id="CHEBI:456216"/>
        <dbReference type="EC" id="5.6.2.3"/>
    </reaction>
</comment>
<keyword evidence="4" id="KW-1185">Reference proteome</keyword>
<evidence type="ECO:0000313" key="3">
    <source>
        <dbReference type="EMBL" id="RAW22753.1"/>
    </source>
</evidence>
<proteinExistence type="inferred from homology"/>
<dbReference type="VEuPathDB" id="FungiDB:PC110_g20803"/>
<dbReference type="Proteomes" id="UP000251314">
    <property type="component" value="Unassembled WGS sequence"/>
</dbReference>
<dbReference type="EMBL" id="MJFZ01001219">
    <property type="protein sequence ID" value="RAW22753.1"/>
    <property type="molecule type" value="Genomic_DNA"/>
</dbReference>
<evidence type="ECO:0000256" key="1">
    <source>
        <dbReference type="RuleBase" id="RU363044"/>
    </source>
</evidence>
<accession>A0A329RDI3</accession>
<keyword evidence="1" id="KW-0233">DNA recombination</keyword>
<comment type="similarity">
    <text evidence="1">Belongs to the helicase family.</text>
</comment>
<name>A0A329RDI3_9STRA</name>
<keyword evidence="1" id="KW-0234">DNA repair</keyword>
<dbReference type="GO" id="GO:0006310">
    <property type="term" value="P:DNA recombination"/>
    <property type="evidence" value="ECO:0007669"/>
    <property type="project" value="UniProtKB-KW"/>
</dbReference>
<dbReference type="GO" id="GO:0006281">
    <property type="term" value="P:DNA repair"/>
    <property type="evidence" value="ECO:0007669"/>
    <property type="project" value="UniProtKB-KW"/>
</dbReference>
<dbReference type="GO" id="GO:0000723">
    <property type="term" value="P:telomere maintenance"/>
    <property type="evidence" value="ECO:0007669"/>
    <property type="project" value="InterPro"/>
</dbReference>
<gene>
    <name evidence="3" type="ORF">PC110_g20803</name>
</gene>
<keyword evidence="1" id="KW-0547">Nucleotide-binding</keyword>
<sequence>MTHRYQYEAVDRTLQDLLKNDMPFGGILMLMSGDFRQTLPAIPRAEPAEIYKRSPLWRDFEFLRLSINTRVQTAQDQDTAQDVLGFSDYILRVGDGRHESCAELGSDYVKIPSDILSGMSGLEASVVNGAAEQGTTTQWLSRLIDKVYSDFNGGNQPDSYFADRIILTPKPPTFSR</sequence>
<dbReference type="GO" id="GO:0016887">
    <property type="term" value="F:ATP hydrolysis activity"/>
    <property type="evidence" value="ECO:0007669"/>
    <property type="project" value="RHEA"/>
</dbReference>
<dbReference type="InterPro" id="IPR010285">
    <property type="entry name" value="DNA_helicase_pif1-like_DEAD"/>
</dbReference>
<dbReference type="OrthoDB" id="126875at2759"/>
<keyword evidence="1" id="KW-0067">ATP-binding</keyword>
<protein>
    <recommendedName>
        <fullName evidence="1">ATP-dependent DNA helicase</fullName>
        <ecNumber evidence="1">5.6.2.3</ecNumber>
    </recommendedName>
</protein>
<organism evidence="3 4">
    <name type="scientific">Phytophthora cactorum</name>
    <dbReference type="NCBI Taxonomy" id="29920"/>
    <lineage>
        <taxon>Eukaryota</taxon>
        <taxon>Sar</taxon>
        <taxon>Stramenopiles</taxon>
        <taxon>Oomycota</taxon>
        <taxon>Peronosporomycetes</taxon>
        <taxon>Peronosporales</taxon>
        <taxon>Peronosporaceae</taxon>
        <taxon>Phytophthora</taxon>
    </lineage>
</organism>
<dbReference type="Pfam" id="PF05970">
    <property type="entry name" value="PIF1"/>
    <property type="match status" value="1"/>
</dbReference>
<comment type="cofactor">
    <cofactor evidence="1">
        <name>Mg(2+)</name>
        <dbReference type="ChEBI" id="CHEBI:18420"/>
    </cofactor>
</comment>
<dbReference type="PANTHER" id="PTHR10492">
    <property type="match status" value="1"/>
</dbReference>
<dbReference type="AlphaFoldDB" id="A0A329RDI3"/>
<feature type="domain" description="DNA helicase Pif1-like DEAD-box helicase" evidence="2">
    <location>
        <begin position="1"/>
        <end position="100"/>
    </location>
</feature>
<dbReference type="STRING" id="29920.A0A329RDI3"/>